<feature type="transmembrane region" description="Helical" evidence="7">
    <location>
        <begin position="148"/>
        <end position="170"/>
    </location>
</feature>
<comment type="subcellular location">
    <subcellularLocation>
        <location evidence="1">Cell membrane</location>
        <topology evidence="1">Multi-pass membrane protein</topology>
    </subcellularLocation>
</comment>
<dbReference type="Gene3D" id="1.20.1250.20">
    <property type="entry name" value="MFS general substrate transporter like domains"/>
    <property type="match status" value="1"/>
</dbReference>
<keyword evidence="10" id="KW-1185">Reference proteome</keyword>
<keyword evidence="5 7" id="KW-1133">Transmembrane helix</keyword>
<comment type="caution">
    <text evidence="9">The sequence shown here is derived from an EMBL/GenBank/DDBJ whole genome shotgun (WGS) entry which is preliminary data.</text>
</comment>
<dbReference type="EMBL" id="JACHGW010000002">
    <property type="protein sequence ID" value="MBB6049804.1"/>
    <property type="molecule type" value="Genomic_DNA"/>
</dbReference>
<dbReference type="CDD" id="cd06173">
    <property type="entry name" value="MFS_MefA_like"/>
    <property type="match status" value="1"/>
</dbReference>
<dbReference type="InterPro" id="IPR020846">
    <property type="entry name" value="MFS_dom"/>
</dbReference>
<name>A0A7W9W4V6_ARMRO</name>
<dbReference type="SUPFAM" id="SSF103473">
    <property type="entry name" value="MFS general substrate transporter"/>
    <property type="match status" value="1"/>
</dbReference>
<dbReference type="PROSITE" id="PS50850">
    <property type="entry name" value="MFS"/>
    <property type="match status" value="1"/>
</dbReference>
<evidence type="ECO:0000313" key="10">
    <source>
        <dbReference type="Proteomes" id="UP000520814"/>
    </source>
</evidence>
<evidence type="ECO:0000256" key="1">
    <source>
        <dbReference type="ARBA" id="ARBA00004651"/>
    </source>
</evidence>
<dbReference type="InterPro" id="IPR010290">
    <property type="entry name" value="TM_effector"/>
</dbReference>
<evidence type="ECO:0000259" key="8">
    <source>
        <dbReference type="PROSITE" id="PS50850"/>
    </source>
</evidence>
<evidence type="ECO:0000256" key="3">
    <source>
        <dbReference type="ARBA" id="ARBA00022475"/>
    </source>
</evidence>
<feature type="transmembrane region" description="Helical" evidence="7">
    <location>
        <begin position="382"/>
        <end position="402"/>
    </location>
</feature>
<evidence type="ECO:0000256" key="6">
    <source>
        <dbReference type="ARBA" id="ARBA00023136"/>
    </source>
</evidence>
<feature type="transmembrane region" description="Helical" evidence="7">
    <location>
        <begin position="269"/>
        <end position="288"/>
    </location>
</feature>
<protein>
    <submittedName>
        <fullName evidence="9">MFS family permease</fullName>
    </submittedName>
</protein>
<feature type="transmembrane region" description="Helical" evidence="7">
    <location>
        <begin position="84"/>
        <end position="104"/>
    </location>
</feature>
<feature type="transmembrane region" description="Helical" evidence="7">
    <location>
        <begin position="176"/>
        <end position="197"/>
    </location>
</feature>
<feature type="transmembrane region" description="Helical" evidence="7">
    <location>
        <begin position="110"/>
        <end position="128"/>
    </location>
</feature>
<gene>
    <name evidence="9" type="ORF">HNQ39_001595</name>
</gene>
<dbReference type="AlphaFoldDB" id="A0A7W9W4V6"/>
<accession>A0A7W9W4V6</accession>
<dbReference type="PANTHER" id="PTHR23513:SF11">
    <property type="entry name" value="STAPHYLOFERRIN A TRANSPORTER"/>
    <property type="match status" value="1"/>
</dbReference>
<feature type="transmembrane region" description="Helical" evidence="7">
    <location>
        <begin position="15"/>
        <end position="33"/>
    </location>
</feature>
<evidence type="ECO:0000256" key="5">
    <source>
        <dbReference type="ARBA" id="ARBA00022989"/>
    </source>
</evidence>
<keyword evidence="6 7" id="KW-0472">Membrane</keyword>
<dbReference type="GO" id="GO:0022857">
    <property type="term" value="F:transmembrane transporter activity"/>
    <property type="evidence" value="ECO:0007669"/>
    <property type="project" value="InterPro"/>
</dbReference>
<evidence type="ECO:0000313" key="9">
    <source>
        <dbReference type="EMBL" id="MBB6049804.1"/>
    </source>
</evidence>
<feature type="transmembrane region" description="Helical" evidence="7">
    <location>
        <begin position="53"/>
        <end position="72"/>
    </location>
</feature>
<keyword evidence="2" id="KW-0813">Transport</keyword>
<proteinExistence type="predicted"/>
<feature type="transmembrane region" description="Helical" evidence="7">
    <location>
        <begin position="229"/>
        <end position="249"/>
    </location>
</feature>
<evidence type="ECO:0000256" key="2">
    <source>
        <dbReference type="ARBA" id="ARBA00022448"/>
    </source>
</evidence>
<feature type="transmembrane region" description="Helical" evidence="7">
    <location>
        <begin position="318"/>
        <end position="341"/>
    </location>
</feature>
<dbReference type="InterPro" id="IPR036259">
    <property type="entry name" value="MFS_trans_sf"/>
</dbReference>
<dbReference type="RefSeq" id="WP_184193575.1">
    <property type="nucleotide sequence ID" value="NZ_JACHGW010000002.1"/>
</dbReference>
<sequence>MSTPAAFSALRHRNYQLFFSGQAISLIGSWMQMTAQGWLVTLLAGSEKEASAAQGWVTTLGSLPMLLGAFYGGWFADRFSKHKIVLWAQVAQGLLALGMAALVYAGQVQLWHVAVFATLLGVTNVFDIPARQAFIVELVGKEDLHNAIGLNSSLFNAARVLGPMVAGFLIADKERAMAPCFLANGLSYLAVILGLCLMRGSFAARATGKEAPLKGVKEALGYLRQHQPIVAMMAILAGFSIFMAGDWILLPTLAKYALGADATRYSQLMSARGVGALLGALTCTLLSSSPYKGRLVTVGAVLFPLFSLGTALCHSLQWAFLFAPLSSFCMICVFATSNSLLQASVPDALRGRVMGVHAFLMMGLTPLGSAWAGLVASRTSTASAMALGAGLAASCALLAVILSPGLRRARQTLVPEGSASDSAA</sequence>
<evidence type="ECO:0000256" key="7">
    <source>
        <dbReference type="SAM" id="Phobius"/>
    </source>
</evidence>
<keyword evidence="3" id="KW-1003">Cell membrane</keyword>
<keyword evidence="4 7" id="KW-0812">Transmembrane</keyword>
<organism evidence="9 10">
    <name type="scientific">Armatimonas rosea</name>
    <dbReference type="NCBI Taxonomy" id="685828"/>
    <lineage>
        <taxon>Bacteria</taxon>
        <taxon>Bacillati</taxon>
        <taxon>Armatimonadota</taxon>
        <taxon>Armatimonadia</taxon>
        <taxon>Armatimonadales</taxon>
        <taxon>Armatimonadaceae</taxon>
        <taxon>Armatimonas</taxon>
    </lineage>
</organism>
<evidence type="ECO:0000256" key="4">
    <source>
        <dbReference type="ARBA" id="ARBA00022692"/>
    </source>
</evidence>
<feature type="domain" description="Major facilitator superfamily (MFS) profile" evidence="8">
    <location>
        <begin position="1"/>
        <end position="407"/>
    </location>
</feature>
<feature type="transmembrane region" description="Helical" evidence="7">
    <location>
        <begin position="353"/>
        <end position="376"/>
    </location>
</feature>
<dbReference type="GO" id="GO:0005886">
    <property type="term" value="C:plasma membrane"/>
    <property type="evidence" value="ECO:0007669"/>
    <property type="project" value="UniProtKB-SubCell"/>
</dbReference>
<dbReference type="PANTHER" id="PTHR23513">
    <property type="entry name" value="INTEGRAL MEMBRANE EFFLUX PROTEIN-RELATED"/>
    <property type="match status" value="1"/>
</dbReference>
<reference evidence="9 10" key="1">
    <citation type="submission" date="2020-08" db="EMBL/GenBank/DDBJ databases">
        <title>Genomic Encyclopedia of Type Strains, Phase IV (KMG-IV): sequencing the most valuable type-strain genomes for metagenomic binning, comparative biology and taxonomic classification.</title>
        <authorList>
            <person name="Goeker M."/>
        </authorList>
    </citation>
    <scope>NUCLEOTIDE SEQUENCE [LARGE SCALE GENOMIC DNA]</scope>
    <source>
        <strain evidence="9 10">DSM 23562</strain>
    </source>
</reference>
<dbReference type="Pfam" id="PF05977">
    <property type="entry name" value="MFS_3"/>
    <property type="match status" value="1"/>
</dbReference>
<feature type="transmembrane region" description="Helical" evidence="7">
    <location>
        <begin position="295"/>
        <end position="312"/>
    </location>
</feature>
<dbReference type="Proteomes" id="UP000520814">
    <property type="component" value="Unassembled WGS sequence"/>
</dbReference>